<feature type="region of interest" description="Disordered" evidence="2">
    <location>
        <begin position="301"/>
        <end position="339"/>
    </location>
</feature>
<dbReference type="SUPFAM" id="SSF50685">
    <property type="entry name" value="Barwin-like endoglucanases"/>
    <property type="match status" value="1"/>
</dbReference>
<keyword evidence="3" id="KW-1133">Transmembrane helix</keyword>
<dbReference type="OrthoDB" id="9798935at2"/>
<keyword evidence="3" id="KW-0812">Transmembrane</keyword>
<dbReference type="GO" id="GO:0019867">
    <property type="term" value="C:outer membrane"/>
    <property type="evidence" value="ECO:0007669"/>
    <property type="project" value="InterPro"/>
</dbReference>
<keyword evidence="1" id="KW-0732">Signal</keyword>
<dbReference type="CDD" id="cd22786">
    <property type="entry name" value="DPBB_YuiC-like"/>
    <property type="match status" value="1"/>
</dbReference>
<accession>A0A060LZE8</accession>
<evidence type="ECO:0000313" key="6">
    <source>
        <dbReference type="Proteomes" id="UP000027142"/>
    </source>
</evidence>
<dbReference type="eggNOG" id="COG3583">
    <property type="taxonomic scope" value="Bacteria"/>
</dbReference>
<evidence type="ECO:0000259" key="4">
    <source>
        <dbReference type="PROSITE" id="PS51109"/>
    </source>
</evidence>
<evidence type="ECO:0000256" key="1">
    <source>
        <dbReference type="ARBA" id="ARBA00022729"/>
    </source>
</evidence>
<dbReference type="STRING" id="1246626.BleG1_4056"/>
<evidence type="ECO:0000256" key="2">
    <source>
        <dbReference type="SAM" id="MobiDB-lite"/>
    </source>
</evidence>
<dbReference type="PANTHER" id="PTHR39160:SF4">
    <property type="entry name" value="RESUSCITATION-PROMOTING FACTOR RPFB"/>
    <property type="match status" value="1"/>
</dbReference>
<name>A0A060LZE8_9BACI</name>
<organism evidence="5 6">
    <name type="scientific">Shouchella lehensis G1</name>
    <dbReference type="NCBI Taxonomy" id="1246626"/>
    <lineage>
        <taxon>Bacteria</taxon>
        <taxon>Bacillati</taxon>
        <taxon>Bacillota</taxon>
        <taxon>Bacilli</taxon>
        <taxon>Bacillales</taxon>
        <taxon>Bacillaceae</taxon>
        <taxon>Shouchella</taxon>
    </lineage>
</organism>
<dbReference type="InterPro" id="IPR010611">
    <property type="entry name" value="3D_dom"/>
</dbReference>
<dbReference type="KEGG" id="ble:BleG1_4056"/>
<dbReference type="GO" id="GO:0004553">
    <property type="term" value="F:hydrolase activity, hydrolyzing O-glycosyl compounds"/>
    <property type="evidence" value="ECO:0007669"/>
    <property type="project" value="InterPro"/>
</dbReference>
<dbReference type="SMART" id="SM01208">
    <property type="entry name" value="G5"/>
    <property type="match status" value="1"/>
</dbReference>
<dbReference type="PROSITE" id="PS51109">
    <property type="entry name" value="G5"/>
    <property type="match status" value="1"/>
</dbReference>
<dbReference type="InterPro" id="IPR007137">
    <property type="entry name" value="DUF348"/>
</dbReference>
<reference evidence="5 6" key="1">
    <citation type="journal article" date="2014" name="Gene">
        <title>A comparative genomic analysis of the alkalitolerant soil bacterium Bacillus lehensis G1.</title>
        <authorList>
            <person name="Noor Y.M."/>
            <person name="Samsulrizal N.H."/>
            <person name="Jema'on N.A."/>
            <person name="Low K.O."/>
            <person name="Ramli A.N."/>
            <person name="Alias N.I."/>
            <person name="Damis S.I."/>
            <person name="Fuzi S.F."/>
            <person name="Isa M.N."/>
            <person name="Murad A.M."/>
            <person name="Raih M.F."/>
            <person name="Bakar F.D."/>
            <person name="Najimudin N."/>
            <person name="Mahadi N.M."/>
            <person name="Illias R.M."/>
        </authorList>
    </citation>
    <scope>NUCLEOTIDE SEQUENCE [LARGE SCALE GENOMIC DNA]</scope>
    <source>
        <strain evidence="5 6">G1</strain>
    </source>
</reference>
<protein>
    <recommendedName>
        <fullName evidence="4">G5 domain-containing protein</fullName>
    </recommendedName>
</protein>
<dbReference type="Pfam" id="PF06725">
    <property type="entry name" value="3D"/>
    <property type="match status" value="1"/>
</dbReference>
<dbReference type="InterPro" id="IPR036908">
    <property type="entry name" value="RlpA-like_sf"/>
</dbReference>
<dbReference type="eggNOG" id="COG3584">
    <property type="taxonomic scope" value="Bacteria"/>
</dbReference>
<dbReference type="PANTHER" id="PTHR39160">
    <property type="entry name" value="CELL WALL-BINDING PROTEIN YOCH"/>
    <property type="match status" value="1"/>
</dbReference>
<dbReference type="Gene3D" id="2.20.230.10">
    <property type="entry name" value="Resuscitation-promoting factor rpfb"/>
    <property type="match status" value="1"/>
</dbReference>
<dbReference type="Pfam" id="PF07501">
    <property type="entry name" value="G5"/>
    <property type="match status" value="1"/>
</dbReference>
<proteinExistence type="predicted"/>
<dbReference type="EMBL" id="CP003923">
    <property type="protein sequence ID" value="AIC96591.1"/>
    <property type="molecule type" value="Genomic_DNA"/>
</dbReference>
<feature type="compositionally biased region" description="Low complexity" evidence="2">
    <location>
        <begin position="301"/>
        <end position="325"/>
    </location>
</feature>
<dbReference type="PATRIC" id="fig|1246626.3.peg.4041"/>
<dbReference type="HOGENOM" id="CLU_036884_0_1_9"/>
<feature type="domain" description="G5" evidence="4">
    <location>
        <begin position="211"/>
        <end position="291"/>
    </location>
</feature>
<dbReference type="Gene3D" id="2.40.40.10">
    <property type="entry name" value="RlpA-like domain"/>
    <property type="match status" value="1"/>
</dbReference>
<dbReference type="Proteomes" id="UP000027142">
    <property type="component" value="Chromosome"/>
</dbReference>
<dbReference type="InterPro" id="IPR011098">
    <property type="entry name" value="G5_dom"/>
</dbReference>
<keyword evidence="6" id="KW-1185">Reference proteome</keyword>
<dbReference type="GO" id="GO:0009254">
    <property type="term" value="P:peptidoglycan turnover"/>
    <property type="evidence" value="ECO:0007669"/>
    <property type="project" value="InterPro"/>
</dbReference>
<dbReference type="Pfam" id="PF03990">
    <property type="entry name" value="DUF348"/>
    <property type="match status" value="3"/>
</dbReference>
<dbReference type="AlphaFoldDB" id="A0A060LZE8"/>
<gene>
    <name evidence="5" type="ORF">BleG1_4056</name>
</gene>
<sequence length="434" mass="47786">MDQLSKHVDLTNNRLPLQTKTFLVVGLFIALILFFTGLYEWNKKSVTINVNGEESVITTHAQSIEELLLGLDINVTEHDLVVPHLETELSDDMNILYKQAHVVTLEVNDEQVQVPTTVDTIYDFIKEQGYDYRSEDQLVPHGDAAIEDGLTITYKPSVEFHFAYDGTEDTYWSASATVADFLKEANVELGEEDRVEPSLDEVLKEGLSIQLIRVEKVTDVIEESTAYETIRENDDTLKTGVERVVEQGERGKQELHYEITYENGEEISRKVIDTKMVAEPKERVIAVGTKEEEAKQFIAETKTANATATASQPTKTSTSSSSSETNKPKETSQPKATQAKTIQMTATAYSAECNGCSGVTATGINLLNDRNMKVVAVDPSVIPLGSRVHVEGYGEAIAGDTGGAITGNKIDLHVPTSSEAMSYGRKTVNVTILD</sequence>
<dbReference type="InterPro" id="IPR051933">
    <property type="entry name" value="Resuscitation_pf_RpfB"/>
</dbReference>
<evidence type="ECO:0000256" key="3">
    <source>
        <dbReference type="SAM" id="Phobius"/>
    </source>
</evidence>
<evidence type="ECO:0000313" key="5">
    <source>
        <dbReference type="EMBL" id="AIC96591.1"/>
    </source>
</evidence>
<keyword evidence="3" id="KW-0472">Membrane</keyword>
<feature type="transmembrane region" description="Helical" evidence="3">
    <location>
        <begin position="21"/>
        <end position="41"/>
    </location>
</feature>
<dbReference type="RefSeq" id="WP_038484869.1">
    <property type="nucleotide sequence ID" value="NZ_CP003923.1"/>
</dbReference>